<dbReference type="RefSeq" id="WP_120517440.1">
    <property type="nucleotide sequence ID" value="NZ_QXZY01000009.1"/>
</dbReference>
<protein>
    <recommendedName>
        <fullName evidence="3">ATP-binding protein</fullName>
    </recommendedName>
</protein>
<dbReference type="AlphaFoldDB" id="A0A3N4M9Q2"/>
<keyword evidence="2" id="KW-1185">Reference proteome</keyword>
<evidence type="ECO:0000313" key="1">
    <source>
        <dbReference type="EMBL" id="RPD40065.1"/>
    </source>
</evidence>
<accession>A0A3N4M9Q2</accession>
<organism evidence="1 2">
    <name type="scientific">Chitinophaga barathri</name>
    <dbReference type="NCBI Taxonomy" id="1647451"/>
    <lineage>
        <taxon>Bacteria</taxon>
        <taxon>Pseudomonadati</taxon>
        <taxon>Bacteroidota</taxon>
        <taxon>Chitinophagia</taxon>
        <taxon>Chitinophagales</taxon>
        <taxon>Chitinophagaceae</taxon>
        <taxon>Chitinophaga</taxon>
    </lineage>
</organism>
<dbReference type="InterPro" id="IPR036890">
    <property type="entry name" value="HATPase_C_sf"/>
</dbReference>
<evidence type="ECO:0008006" key="3">
    <source>
        <dbReference type="Google" id="ProtNLM"/>
    </source>
</evidence>
<evidence type="ECO:0000313" key="2">
    <source>
        <dbReference type="Proteomes" id="UP000279089"/>
    </source>
</evidence>
<gene>
    <name evidence="1" type="ORF">EG028_15520</name>
</gene>
<dbReference type="Proteomes" id="UP000279089">
    <property type="component" value="Unassembled WGS sequence"/>
</dbReference>
<name>A0A3N4M9Q2_9BACT</name>
<reference evidence="2" key="1">
    <citation type="submission" date="2018-11" db="EMBL/GenBank/DDBJ databases">
        <title>Chitinophaga lutea sp.nov., isolate from arsenic contaminated soil.</title>
        <authorList>
            <person name="Zong Y."/>
        </authorList>
    </citation>
    <scope>NUCLEOTIDE SEQUENCE [LARGE SCALE GENOMIC DNA]</scope>
    <source>
        <strain evidence="2">YLT18</strain>
    </source>
</reference>
<proteinExistence type="predicted"/>
<sequence length="675" mass="78833">MEVPVKNLVETVDLTSEDVLLPLLECVVNSIISLQQSALPKSQQKIQIQVERGDLSQALNFDNVKTIASFKVIDNGVGFNKRNFESFETPFSQVNKDHGCKGIGRFTILAAYQEFLVDSNYNENGQWWNRTFKFTTDKEIESQTFAESDQSKWRTTVYIKNCYNELVRERSALTVEQIAEAIMQHCFIYYLSGNLPVIELIDMEDKSGAVINDLFEKVSREKEREFPLNGHKFKIYITKTPKTGNRRNNYLYYCANDRSVGNPRNLKNINSIFTFPILVDSSYYFFDIYLVSKFLDSKVYKARNGFNIPKEKENLLFKSSDIVSFQDIEEEVSKLLEKEYDSFVKGAKDKSVQQIATYIQTKAPRYNSFIKNPEILQSIPPNLPEDKLEEHLYRISYNARKNVEKNIQKFIDDKSINEEAISNIINDIKEKTAYDVDSLADYMTRRKAILELFDKFLDADESGNYKLEQDVHKLVFPLGLTNNELDYENHNLWLLDERFITYKFIASDKAITSYSQKKSRKELDLILLDEPPMFDNPISFGDRSGGEVNSMVVFEFKRPGDTAHQKNKKDYRWQFSELVEPYFDEFLYQPNKKNYKGNQVVIHKTTPKFGFVILDVIPTQLASYNEDKGWKKTPFGTYFKIEPEINLHIEVMTFRKLLDFSVTRHNPFFDKLFVR</sequence>
<dbReference type="SUPFAM" id="SSF55874">
    <property type="entry name" value="ATPase domain of HSP90 chaperone/DNA topoisomerase II/histidine kinase"/>
    <property type="match status" value="1"/>
</dbReference>
<dbReference type="EMBL" id="RMBX01000008">
    <property type="protein sequence ID" value="RPD40065.1"/>
    <property type="molecule type" value="Genomic_DNA"/>
</dbReference>
<comment type="caution">
    <text evidence="1">The sequence shown here is derived from an EMBL/GenBank/DDBJ whole genome shotgun (WGS) entry which is preliminary data.</text>
</comment>
<dbReference type="OrthoDB" id="2041081at2"/>